<evidence type="ECO:0000313" key="14">
    <source>
        <dbReference type="EMBL" id="KML54601.1"/>
    </source>
</evidence>
<dbReference type="AlphaFoldDB" id="A0A0J5WQ30"/>
<name>A0A0J5WQ30_BURCE</name>
<evidence type="ECO:0000259" key="12">
    <source>
        <dbReference type="Pfam" id="PF05658"/>
    </source>
</evidence>
<comment type="similarity">
    <text evidence="3">Belongs to the autotransporter-2 (AT-2) (TC 1.B.40) family.</text>
</comment>
<evidence type="ECO:0000256" key="2">
    <source>
        <dbReference type="ARBA" id="ARBA00004442"/>
    </source>
</evidence>
<dbReference type="GO" id="GO:0015031">
    <property type="term" value="P:protein transport"/>
    <property type="evidence" value="ECO:0007669"/>
    <property type="project" value="UniProtKB-KW"/>
</dbReference>
<dbReference type="Pfam" id="PF03895">
    <property type="entry name" value="YadA_anchor"/>
    <property type="match status" value="1"/>
</dbReference>
<dbReference type="Pfam" id="PF05658">
    <property type="entry name" value="YadA_head"/>
    <property type="match status" value="2"/>
</dbReference>
<dbReference type="SUPFAM" id="SSF101967">
    <property type="entry name" value="Adhesin YadA, collagen-binding domain"/>
    <property type="match status" value="1"/>
</dbReference>
<dbReference type="PATRIC" id="fig|292.27.peg.4254"/>
<proteinExistence type="inferred from homology"/>
<evidence type="ECO:0000256" key="5">
    <source>
        <dbReference type="ARBA" id="ARBA00022452"/>
    </source>
</evidence>
<evidence type="ECO:0000256" key="10">
    <source>
        <dbReference type="ARBA" id="ARBA00023237"/>
    </source>
</evidence>
<dbReference type="EMBL" id="LDWR01000036">
    <property type="protein sequence ID" value="KML54601.1"/>
    <property type="molecule type" value="Genomic_DNA"/>
</dbReference>
<keyword evidence="5" id="KW-1134">Transmembrane beta strand</keyword>
<evidence type="ECO:0000313" key="15">
    <source>
        <dbReference type="Proteomes" id="UP000036338"/>
    </source>
</evidence>
<keyword evidence="7" id="KW-0732">Signal</keyword>
<sequence length="187" mass="18758">MAGGANVRAYDSDLLKIGVGSKATGAKSVAIGTDSTASGANSVALGAGSVADRDNTVSVGQRGSERQIVHVAPGTQGTDAVNVDQLHLAMSNANAYTNQRIGDLQQGIADVARDAYSGIAAATALTMIPDVDQNKVLSLGIGGAVYKGQRAVSLGGTVRVTENLKMRAGVGISDGGNVAGVGLSYQW</sequence>
<keyword evidence="8" id="KW-0653">Protein transport</keyword>
<evidence type="ECO:0000256" key="6">
    <source>
        <dbReference type="ARBA" id="ARBA00022692"/>
    </source>
</evidence>
<keyword evidence="9" id="KW-0472">Membrane</keyword>
<dbReference type="Proteomes" id="UP000036338">
    <property type="component" value="Unassembled WGS sequence"/>
</dbReference>
<dbReference type="InterPro" id="IPR005594">
    <property type="entry name" value="YadA_C"/>
</dbReference>
<evidence type="ECO:0000256" key="1">
    <source>
        <dbReference type="ARBA" id="ARBA00004241"/>
    </source>
</evidence>
<protein>
    <recommendedName>
        <fullName evidence="16">Adhesin</fullName>
    </recommendedName>
</protein>
<feature type="domain" description="Trimeric autotransporter adhesin YadA-like stalk" evidence="13">
    <location>
        <begin position="67"/>
        <end position="106"/>
    </location>
</feature>
<dbReference type="InterPro" id="IPR008635">
    <property type="entry name" value="Coiled_stalk_dom"/>
</dbReference>
<evidence type="ECO:0008006" key="16">
    <source>
        <dbReference type="Google" id="ProtNLM"/>
    </source>
</evidence>
<dbReference type="GO" id="GO:0009986">
    <property type="term" value="C:cell surface"/>
    <property type="evidence" value="ECO:0007669"/>
    <property type="project" value="UniProtKB-SubCell"/>
</dbReference>
<dbReference type="Gene3D" id="2.150.10.10">
    <property type="entry name" value="Serralysin-like metalloprotease, C-terminal"/>
    <property type="match status" value="1"/>
</dbReference>
<dbReference type="Pfam" id="PF05662">
    <property type="entry name" value="YadA_stalk"/>
    <property type="match status" value="1"/>
</dbReference>
<organism evidence="14 15">
    <name type="scientific">Burkholderia cepacia</name>
    <name type="common">Pseudomonas cepacia</name>
    <dbReference type="NCBI Taxonomy" id="292"/>
    <lineage>
        <taxon>Bacteria</taxon>
        <taxon>Pseudomonadati</taxon>
        <taxon>Pseudomonadota</taxon>
        <taxon>Betaproteobacteria</taxon>
        <taxon>Burkholderiales</taxon>
        <taxon>Burkholderiaceae</taxon>
        <taxon>Burkholderia</taxon>
        <taxon>Burkholderia cepacia complex</taxon>
    </lineage>
</organism>
<evidence type="ECO:0000259" key="11">
    <source>
        <dbReference type="Pfam" id="PF03895"/>
    </source>
</evidence>
<gene>
    <name evidence="14" type="ORF">VL15_20755</name>
</gene>
<evidence type="ECO:0000256" key="8">
    <source>
        <dbReference type="ARBA" id="ARBA00022927"/>
    </source>
</evidence>
<dbReference type="InterPro" id="IPR011049">
    <property type="entry name" value="Serralysin-like_metalloprot_C"/>
</dbReference>
<accession>A0A0J5WQ30</accession>
<evidence type="ECO:0000256" key="7">
    <source>
        <dbReference type="ARBA" id="ARBA00022729"/>
    </source>
</evidence>
<comment type="subcellular location">
    <subcellularLocation>
        <location evidence="2">Cell outer membrane</location>
    </subcellularLocation>
    <subcellularLocation>
        <location evidence="1">Cell surface</location>
    </subcellularLocation>
</comment>
<dbReference type="SUPFAM" id="SSF54523">
    <property type="entry name" value="Pili subunits"/>
    <property type="match status" value="1"/>
</dbReference>
<keyword evidence="4" id="KW-0813">Transport</keyword>
<dbReference type="Gene3D" id="3.30.1300.30">
    <property type="entry name" value="GSPII I/J protein-like"/>
    <property type="match status" value="1"/>
</dbReference>
<dbReference type="InterPro" id="IPR045584">
    <property type="entry name" value="Pilin-like"/>
</dbReference>
<reference evidence="14 15" key="1">
    <citation type="submission" date="2015-05" db="EMBL/GenBank/DDBJ databases">
        <title>Draft genome of Burkholderia cepacia LK29.</title>
        <authorList>
            <person name="Chan X.Y."/>
        </authorList>
    </citation>
    <scope>NUCLEOTIDE SEQUENCE [LARGE SCALE GENOMIC DNA]</scope>
    <source>
        <strain evidence="14 15">LK29</strain>
    </source>
</reference>
<keyword evidence="10" id="KW-0998">Cell outer membrane</keyword>
<dbReference type="InterPro" id="IPR008640">
    <property type="entry name" value="Adhesin_Head_dom"/>
</dbReference>
<evidence type="ECO:0000256" key="3">
    <source>
        <dbReference type="ARBA" id="ARBA00005848"/>
    </source>
</evidence>
<dbReference type="GO" id="GO:0009279">
    <property type="term" value="C:cell outer membrane"/>
    <property type="evidence" value="ECO:0007669"/>
    <property type="project" value="UniProtKB-SubCell"/>
</dbReference>
<evidence type="ECO:0000259" key="13">
    <source>
        <dbReference type="Pfam" id="PF05662"/>
    </source>
</evidence>
<keyword evidence="6" id="KW-0812">Transmembrane</keyword>
<comment type="caution">
    <text evidence="14">The sequence shown here is derived from an EMBL/GenBank/DDBJ whole genome shotgun (WGS) entry which is preliminary data.</text>
</comment>
<evidence type="ECO:0000256" key="4">
    <source>
        <dbReference type="ARBA" id="ARBA00022448"/>
    </source>
</evidence>
<feature type="domain" description="Trimeric autotransporter adhesin YadA-like head" evidence="12">
    <location>
        <begin position="37"/>
        <end position="61"/>
    </location>
</feature>
<feature type="domain" description="Trimeric autotransporter adhesin YadA-like head" evidence="12">
    <location>
        <begin position="17"/>
        <end position="35"/>
    </location>
</feature>
<evidence type="ECO:0000256" key="9">
    <source>
        <dbReference type="ARBA" id="ARBA00023136"/>
    </source>
</evidence>
<feature type="domain" description="Trimeric autotransporter adhesin YadA-like C-terminal membrane anchor" evidence="11">
    <location>
        <begin position="129"/>
        <end position="187"/>
    </location>
</feature>